<keyword evidence="8" id="KW-0812">Transmembrane</keyword>
<dbReference type="PANTHER" id="PTHR12788">
    <property type="entry name" value="PROTEIN-TYROSINE SULFOTRANSFERASE 2"/>
    <property type="match status" value="1"/>
</dbReference>
<dbReference type="RefSeq" id="XP_022342410.1">
    <property type="nucleotide sequence ID" value="XM_022486702.1"/>
</dbReference>
<dbReference type="Proteomes" id="UP000694844">
    <property type="component" value="Chromosome 5"/>
</dbReference>
<evidence type="ECO:0000256" key="2">
    <source>
        <dbReference type="ARBA" id="ARBA00009988"/>
    </source>
</evidence>
<dbReference type="GeneID" id="111136097"/>
<dbReference type="Pfam" id="PF13469">
    <property type="entry name" value="Sulfotransfer_3"/>
    <property type="match status" value="1"/>
</dbReference>
<comment type="catalytic activity">
    <reaction evidence="6 7">
        <text>L-tyrosyl-[protein] + 3'-phosphoadenylyl sulfate = O-sulfo-L-tyrosine-[protein] + adenosine 3',5'-bisphosphate + H(+)</text>
        <dbReference type="Rhea" id="RHEA:16801"/>
        <dbReference type="Rhea" id="RHEA-COMP:10136"/>
        <dbReference type="Rhea" id="RHEA-COMP:11688"/>
        <dbReference type="ChEBI" id="CHEBI:15378"/>
        <dbReference type="ChEBI" id="CHEBI:46858"/>
        <dbReference type="ChEBI" id="CHEBI:58339"/>
        <dbReference type="ChEBI" id="CHEBI:58343"/>
        <dbReference type="ChEBI" id="CHEBI:65286"/>
        <dbReference type="EC" id="2.8.2.20"/>
    </reaction>
</comment>
<dbReference type="OrthoDB" id="545675at2759"/>
<gene>
    <name evidence="10" type="primary">LOC111136097</name>
</gene>
<evidence type="ECO:0000256" key="4">
    <source>
        <dbReference type="ARBA" id="ARBA00023157"/>
    </source>
</evidence>
<keyword evidence="5" id="KW-0325">Glycoprotein</keyword>
<keyword evidence="9" id="KW-1185">Reference proteome</keyword>
<evidence type="ECO:0000256" key="5">
    <source>
        <dbReference type="ARBA" id="ARBA00023180"/>
    </source>
</evidence>
<proteinExistence type="inferred from homology"/>
<dbReference type="InterPro" id="IPR026634">
    <property type="entry name" value="TPST-like"/>
</dbReference>
<feature type="transmembrane region" description="Helical" evidence="8">
    <location>
        <begin position="21"/>
        <end position="37"/>
    </location>
</feature>
<dbReference type="FunFam" id="3.40.50.300:FF:002853">
    <property type="entry name" value="Protein-tyrosine sulfotransferase"/>
    <property type="match status" value="1"/>
</dbReference>
<comment type="function">
    <text evidence="1 7">Catalyzes the O-sulfation of tyrosine residues within acidic motifs of polypeptides, using 3'-phosphoadenylyl sulfate (PAPS) as cosubstrate.</text>
</comment>
<keyword evidence="8" id="KW-1133">Transmembrane helix</keyword>
<evidence type="ECO:0000256" key="7">
    <source>
        <dbReference type="RuleBase" id="RU365018"/>
    </source>
</evidence>
<dbReference type="PANTHER" id="PTHR12788:SF10">
    <property type="entry name" value="PROTEIN-TYROSINE SULFOTRANSFERASE"/>
    <property type="match status" value="1"/>
</dbReference>
<dbReference type="InterPro" id="IPR027417">
    <property type="entry name" value="P-loop_NTPase"/>
</dbReference>
<evidence type="ECO:0000313" key="10">
    <source>
        <dbReference type="RefSeq" id="XP_022342410.1"/>
    </source>
</evidence>
<name>A0A8B8ER39_CRAVI</name>
<comment type="similarity">
    <text evidence="2 7">Belongs to the protein sulfotransferase family.</text>
</comment>
<protein>
    <recommendedName>
        <fullName evidence="7">Protein-tyrosine sulfotransferase</fullName>
        <ecNumber evidence="7">2.8.2.20</ecNumber>
    </recommendedName>
</protein>
<evidence type="ECO:0000256" key="1">
    <source>
        <dbReference type="ARBA" id="ARBA00003886"/>
    </source>
</evidence>
<reference evidence="10" key="1">
    <citation type="submission" date="2025-08" db="UniProtKB">
        <authorList>
            <consortium name="RefSeq"/>
        </authorList>
    </citation>
    <scope>IDENTIFICATION</scope>
    <source>
        <tissue evidence="10">Whole sample</tissue>
    </source>
</reference>
<organism evidence="9 10">
    <name type="scientific">Crassostrea virginica</name>
    <name type="common">Eastern oyster</name>
    <dbReference type="NCBI Taxonomy" id="6565"/>
    <lineage>
        <taxon>Eukaryota</taxon>
        <taxon>Metazoa</taxon>
        <taxon>Spiralia</taxon>
        <taxon>Lophotrochozoa</taxon>
        <taxon>Mollusca</taxon>
        <taxon>Bivalvia</taxon>
        <taxon>Autobranchia</taxon>
        <taxon>Pteriomorphia</taxon>
        <taxon>Ostreida</taxon>
        <taxon>Ostreoidea</taxon>
        <taxon>Ostreidae</taxon>
        <taxon>Crassostrea</taxon>
    </lineage>
</organism>
<keyword evidence="3 7" id="KW-0808">Transferase</keyword>
<evidence type="ECO:0000256" key="8">
    <source>
        <dbReference type="SAM" id="Phobius"/>
    </source>
</evidence>
<dbReference type="GO" id="GO:0008476">
    <property type="term" value="F:protein-tyrosine sulfotransferase activity"/>
    <property type="evidence" value="ECO:0007669"/>
    <property type="project" value="UniProtKB-EC"/>
</dbReference>
<dbReference type="Gene3D" id="3.40.50.300">
    <property type="entry name" value="P-loop containing nucleotide triphosphate hydrolases"/>
    <property type="match status" value="1"/>
</dbReference>
<sequence>MKELLNSRIFVQMRGLTKYTSVLLMLWIGTLTLYLGLGPEVRSKISVTRTQGTQGGAERGAPLIFIGGLPRSGTTLARVMLDAHPSIRCGEETRVVPRILRTRMEWTKTPRERARLAEAGLSDQVLNSAVAAFIRKIIEGHGEPADWLCNKDPFTMKHSVYLSKIFPRAKFILMVRDGRAVVNSIITRKVTVTGFDFNDPKKCLERWNAIIGSMYDQCLQVGPERCMPVYYEQLSLHPELWMHRIMEFLEIPWSDNVLHHQDFIGKPGGASLSQLERSTDQVMKPVNLQALCKWVGFYPQHLVDIIPNIAPMLRRLGYDPMANPPKYDQPDPRIANNTLHVIQHKKMMRNKGLALTD</sequence>
<accession>A0A8B8ER39</accession>
<dbReference type="KEGG" id="cvn:111136097"/>
<dbReference type="SUPFAM" id="SSF52540">
    <property type="entry name" value="P-loop containing nucleoside triphosphate hydrolases"/>
    <property type="match status" value="1"/>
</dbReference>
<evidence type="ECO:0000256" key="3">
    <source>
        <dbReference type="ARBA" id="ARBA00022679"/>
    </source>
</evidence>
<keyword evidence="4" id="KW-1015">Disulfide bond</keyword>
<evidence type="ECO:0000256" key="6">
    <source>
        <dbReference type="ARBA" id="ARBA00048460"/>
    </source>
</evidence>
<dbReference type="GO" id="GO:0005794">
    <property type="term" value="C:Golgi apparatus"/>
    <property type="evidence" value="ECO:0007669"/>
    <property type="project" value="TreeGrafter"/>
</dbReference>
<evidence type="ECO:0000313" key="9">
    <source>
        <dbReference type="Proteomes" id="UP000694844"/>
    </source>
</evidence>
<dbReference type="EC" id="2.8.2.20" evidence="7"/>
<dbReference type="AlphaFoldDB" id="A0A8B8ER39"/>
<keyword evidence="8" id="KW-0472">Membrane</keyword>